<accession>A0A1M6D7D2</accession>
<evidence type="ECO:0008006" key="4">
    <source>
        <dbReference type="Google" id="ProtNLM"/>
    </source>
</evidence>
<feature type="chain" id="PRO_5009916620" description="SPOR domain-containing protein" evidence="1">
    <location>
        <begin position="27"/>
        <end position="496"/>
    </location>
</feature>
<proteinExistence type="predicted"/>
<dbReference type="STRING" id="1178825.SAMN05216261_1399"/>
<sequence>MRKLDTNFTKNIFLVVVLAFLSNGFAQTNFAPNTKIYIKGNSALIGNNILSTHVKYPFNENAINDFIELQYIDVDDDSNTFSSSQANLNIIENDAEIEYAALYWSAIYKYDKGWKDVVNFKRKGKLYKKYVYEGSENRSMNVNNILFKTPNGAYHPIDGKIIFDDFNNEESFPDTKPYVCYADVTSILKNNTQVNGTYTVANIKATEGFVAGGAAGGWLLYVVYKTDASTPKYFTSYNGFVDVFKKPVDIRFYDFKSPEEGNIETSLLIGALEGDQKFKSDHCSFYNYQNNTYIPLFNSLRPKFNFFNSTISLDDTIFKERNPNSTNTFGFDALKFKLPNENNSLISHNVSEATIRFNSKADQFYLFFVAFETEISPIYMDVTENKNSILILNNSNNEMVDEDLEKIKNLQSISIPSVEKGYYLVTNIFSKEQNANNWTAFLKNKGYTPESFVNPENTWTYIYLKTDPDPYIIYEKQKELLKLNDFKDIWVLKINI</sequence>
<feature type="signal peptide" evidence="1">
    <location>
        <begin position="1"/>
        <end position="26"/>
    </location>
</feature>
<evidence type="ECO:0000256" key="1">
    <source>
        <dbReference type="SAM" id="SignalP"/>
    </source>
</evidence>
<evidence type="ECO:0000313" key="2">
    <source>
        <dbReference type="EMBL" id="SHI69084.1"/>
    </source>
</evidence>
<keyword evidence="3" id="KW-1185">Reference proteome</keyword>
<evidence type="ECO:0000313" key="3">
    <source>
        <dbReference type="Proteomes" id="UP000184396"/>
    </source>
</evidence>
<dbReference type="AlphaFoldDB" id="A0A1M6D7D2"/>
<dbReference type="EMBL" id="FQYK01000003">
    <property type="protein sequence ID" value="SHI69084.1"/>
    <property type="molecule type" value="Genomic_DNA"/>
</dbReference>
<dbReference type="RefSeq" id="WP_237714669.1">
    <property type="nucleotide sequence ID" value="NZ_ALIH01000009.1"/>
</dbReference>
<keyword evidence="1" id="KW-0732">Signal</keyword>
<reference evidence="2 3" key="1">
    <citation type="submission" date="2016-11" db="EMBL/GenBank/DDBJ databases">
        <authorList>
            <person name="Jaros S."/>
            <person name="Januszkiewicz K."/>
            <person name="Wedrychowicz H."/>
        </authorList>
    </citation>
    <scope>NUCLEOTIDE SEQUENCE [LARGE SCALE GENOMIC DNA]</scope>
    <source>
        <strain evidence="2 3">CGMCC 1.12213</strain>
    </source>
</reference>
<dbReference type="Proteomes" id="UP000184396">
    <property type="component" value="Unassembled WGS sequence"/>
</dbReference>
<gene>
    <name evidence="2" type="ORF">SAMN05216261_1399</name>
</gene>
<protein>
    <recommendedName>
        <fullName evidence="4">SPOR domain-containing protein</fullName>
    </recommendedName>
</protein>
<organism evidence="2 3">
    <name type="scientific">Algibacter luteus</name>
    <dbReference type="NCBI Taxonomy" id="1178825"/>
    <lineage>
        <taxon>Bacteria</taxon>
        <taxon>Pseudomonadati</taxon>
        <taxon>Bacteroidota</taxon>
        <taxon>Flavobacteriia</taxon>
        <taxon>Flavobacteriales</taxon>
        <taxon>Flavobacteriaceae</taxon>
        <taxon>Algibacter</taxon>
    </lineage>
</organism>
<dbReference type="eggNOG" id="COG4932">
    <property type="taxonomic scope" value="Bacteria"/>
</dbReference>
<name>A0A1M6D7D2_9FLAO</name>